<keyword evidence="2" id="KW-1185">Reference proteome</keyword>
<sequence length="57" mass="6967">MRSLKKNLEQTSIYFKGRLNNNLLISKFYQQARNEQDEIEIYLQFINFNIKNIIQEI</sequence>
<comment type="caution">
    <text evidence="1">The sequence shown here is derived from an EMBL/GenBank/DDBJ whole genome shotgun (WGS) entry which is preliminary data.</text>
</comment>
<dbReference type="EMBL" id="CAJJDN010000226">
    <property type="protein sequence ID" value="CAD8129491.1"/>
    <property type="molecule type" value="Genomic_DNA"/>
</dbReference>
<gene>
    <name evidence="1" type="ORF">PSON_ATCC_30995.1.T2260003</name>
</gene>
<accession>A0A8S1RLL5</accession>
<proteinExistence type="predicted"/>
<evidence type="ECO:0000313" key="2">
    <source>
        <dbReference type="Proteomes" id="UP000692954"/>
    </source>
</evidence>
<protein>
    <submittedName>
        <fullName evidence="1">Uncharacterized protein</fullName>
    </submittedName>
</protein>
<dbReference type="Proteomes" id="UP000692954">
    <property type="component" value="Unassembled WGS sequence"/>
</dbReference>
<evidence type="ECO:0000313" key="1">
    <source>
        <dbReference type="EMBL" id="CAD8129491.1"/>
    </source>
</evidence>
<dbReference type="AlphaFoldDB" id="A0A8S1RLL5"/>
<name>A0A8S1RLL5_9CILI</name>
<organism evidence="1 2">
    <name type="scientific">Paramecium sonneborni</name>
    <dbReference type="NCBI Taxonomy" id="65129"/>
    <lineage>
        <taxon>Eukaryota</taxon>
        <taxon>Sar</taxon>
        <taxon>Alveolata</taxon>
        <taxon>Ciliophora</taxon>
        <taxon>Intramacronucleata</taxon>
        <taxon>Oligohymenophorea</taxon>
        <taxon>Peniculida</taxon>
        <taxon>Parameciidae</taxon>
        <taxon>Paramecium</taxon>
    </lineage>
</organism>
<reference evidence="1" key="1">
    <citation type="submission" date="2021-01" db="EMBL/GenBank/DDBJ databases">
        <authorList>
            <consortium name="Genoscope - CEA"/>
            <person name="William W."/>
        </authorList>
    </citation>
    <scope>NUCLEOTIDE SEQUENCE</scope>
</reference>